<dbReference type="Gene3D" id="3.40.220.10">
    <property type="entry name" value="Leucine Aminopeptidase, subunit E, domain 1"/>
    <property type="match status" value="1"/>
</dbReference>
<dbReference type="InterPro" id="IPR043472">
    <property type="entry name" value="Macro_dom-like"/>
</dbReference>
<evidence type="ECO:0000313" key="5">
    <source>
        <dbReference type="EMBL" id="SUM42713.1"/>
    </source>
</evidence>
<dbReference type="Pfam" id="PF01661">
    <property type="entry name" value="Macro"/>
    <property type="match status" value="1"/>
</dbReference>
<evidence type="ECO:0000256" key="2">
    <source>
        <dbReference type="ARBA" id="ARBA00023295"/>
    </source>
</evidence>
<sequence>MVNTQEERLAYLIRAMWKEAHGNKPLDYPDTAEAQWELYRGLANVRPPKPVSSAFLEVQNAYLSTLNNQQDITHIEDLTPVLGEQLYLWQGDITTLAVDGIVNAANSRFLGCMQANHNCIDNIIHTKAGVQLRLACADIIEQQGRKEGVGKAKITTGYNLPAKHVIHTVGPQIRKRPVSQMNKDLLARCYRSCLELADEHGLQHLSFCCISTGVFGFPQDEASRIAIDTTLAYLQETGSSLKVIFNVFTDKDLALYEEAFADDNRD</sequence>
<dbReference type="AlphaFoldDB" id="A0A380FXN4"/>
<dbReference type="PANTHER" id="PTHR11106">
    <property type="entry name" value="GANGLIOSIDE INDUCED DIFFERENTIATION ASSOCIATED PROTEIN 2-RELATED"/>
    <property type="match status" value="1"/>
</dbReference>
<dbReference type="CDD" id="cd02908">
    <property type="entry name" value="Macro_OAADPr_deacetylase"/>
    <property type="match status" value="1"/>
</dbReference>
<evidence type="ECO:0000256" key="4">
    <source>
        <dbReference type="ARBA" id="ARBA00093459"/>
    </source>
</evidence>
<dbReference type="InterPro" id="IPR002589">
    <property type="entry name" value="Macro_dom"/>
</dbReference>
<reference evidence="5 6" key="1">
    <citation type="submission" date="2018-06" db="EMBL/GenBank/DDBJ databases">
        <authorList>
            <consortium name="Pathogen Informatics"/>
            <person name="Doyle S."/>
        </authorList>
    </citation>
    <scope>NUCLEOTIDE SEQUENCE [LARGE SCALE GENOMIC DNA]</scope>
    <source>
        <strain evidence="5 6">NCTC13830</strain>
    </source>
</reference>
<comment type="catalytic activity">
    <reaction evidence="3">
        <text>4-O-(ADP-D-ribosyl)-L-aspartyl-[protein] + H2O = L-aspartyl-[protein] + ADP-D-ribose + H(+)</text>
        <dbReference type="Rhea" id="RHEA:54428"/>
        <dbReference type="Rhea" id="RHEA-COMP:9867"/>
        <dbReference type="Rhea" id="RHEA-COMP:13832"/>
        <dbReference type="ChEBI" id="CHEBI:15377"/>
        <dbReference type="ChEBI" id="CHEBI:15378"/>
        <dbReference type="ChEBI" id="CHEBI:29961"/>
        <dbReference type="ChEBI" id="CHEBI:57967"/>
        <dbReference type="ChEBI" id="CHEBI:138102"/>
    </reaction>
    <physiologicalReaction direction="left-to-right" evidence="3">
        <dbReference type="Rhea" id="RHEA:54429"/>
    </physiologicalReaction>
</comment>
<dbReference type="RefSeq" id="WP_103297349.1">
    <property type="nucleotide sequence ID" value="NZ_PPQT01000019.1"/>
</dbReference>
<dbReference type="NCBIfam" id="NF003163">
    <property type="entry name" value="PRK04143.1"/>
    <property type="match status" value="1"/>
</dbReference>
<dbReference type="SUPFAM" id="SSF52949">
    <property type="entry name" value="Macro domain-like"/>
    <property type="match status" value="1"/>
</dbReference>
<dbReference type="PANTHER" id="PTHR11106:SF27">
    <property type="entry name" value="MACRO DOMAIN-CONTAINING PROTEIN"/>
    <property type="match status" value="1"/>
</dbReference>
<dbReference type="PROSITE" id="PS51154">
    <property type="entry name" value="MACRO"/>
    <property type="match status" value="1"/>
</dbReference>
<comment type="similarity">
    <text evidence="4">Belongs to the MacroD-type family. Zn-Macro subfamily.</text>
</comment>
<keyword evidence="2" id="KW-0326">Glycosidase</keyword>
<dbReference type="Proteomes" id="UP000254047">
    <property type="component" value="Unassembled WGS sequence"/>
</dbReference>
<protein>
    <recommendedName>
        <fullName evidence="1">Protein-ADP-ribose hydrolase</fullName>
    </recommendedName>
</protein>
<keyword evidence="5" id="KW-0378">Hydrolase</keyword>
<dbReference type="OrthoDB" id="6194521at2"/>
<name>A0A380FXN4_9STAP</name>
<accession>A0A380FXN4</accession>
<proteinExistence type="inferred from homology"/>
<dbReference type="SMART" id="SM00506">
    <property type="entry name" value="A1pp"/>
    <property type="match status" value="1"/>
</dbReference>
<dbReference type="GO" id="GO:0016798">
    <property type="term" value="F:hydrolase activity, acting on glycosyl bonds"/>
    <property type="evidence" value="ECO:0007669"/>
    <property type="project" value="UniProtKB-KW"/>
</dbReference>
<evidence type="ECO:0000256" key="1">
    <source>
        <dbReference type="ARBA" id="ARBA00018852"/>
    </source>
</evidence>
<organism evidence="5 6">
    <name type="scientific">Staphylococcus petrasii</name>
    <dbReference type="NCBI Taxonomy" id="1276936"/>
    <lineage>
        <taxon>Bacteria</taxon>
        <taxon>Bacillati</taxon>
        <taxon>Bacillota</taxon>
        <taxon>Bacilli</taxon>
        <taxon>Bacillales</taxon>
        <taxon>Staphylococcaceae</taxon>
        <taxon>Staphylococcus</taxon>
    </lineage>
</organism>
<evidence type="ECO:0000256" key="3">
    <source>
        <dbReference type="ARBA" id="ARBA00048482"/>
    </source>
</evidence>
<gene>
    <name evidence="5" type="primary">ymdB</name>
    <name evidence="5" type="ORF">NCTC13830_00235</name>
</gene>
<evidence type="ECO:0000313" key="6">
    <source>
        <dbReference type="Proteomes" id="UP000254047"/>
    </source>
</evidence>
<dbReference type="EMBL" id="UHDO01000001">
    <property type="protein sequence ID" value="SUM42713.1"/>
    <property type="molecule type" value="Genomic_DNA"/>
</dbReference>